<reference evidence="2" key="1">
    <citation type="submission" date="2019-08" db="EMBL/GenBank/DDBJ databases">
        <authorList>
            <person name="Kucharzyk K."/>
            <person name="Murdoch R.W."/>
            <person name="Higgins S."/>
            <person name="Loffler F."/>
        </authorList>
    </citation>
    <scope>NUCLEOTIDE SEQUENCE</scope>
</reference>
<keyword evidence="1" id="KW-0472">Membrane</keyword>
<evidence type="ECO:0000313" key="2">
    <source>
        <dbReference type="EMBL" id="MPM08675.1"/>
    </source>
</evidence>
<name>A0A644WXN5_9ZZZZ</name>
<comment type="caution">
    <text evidence="2">The sequence shown here is derived from an EMBL/GenBank/DDBJ whole genome shotgun (WGS) entry which is preliminary data.</text>
</comment>
<evidence type="ECO:0000256" key="1">
    <source>
        <dbReference type="SAM" id="Phobius"/>
    </source>
</evidence>
<feature type="transmembrane region" description="Helical" evidence="1">
    <location>
        <begin position="24"/>
        <end position="43"/>
    </location>
</feature>
<feature type="transmembrane region" description="Helical" evidence="1">
    <location>
        <begin position="92"/>
        <end position="111"/>
    </location>
</feature>
<keyword evidence="1" id="KW-1133">Transmembrane helix</keyword>
<dbReference type="AlphaFoldDB" id="A0A644WXN5"/>
<organism evidence="2">
    <name type="scientific">bioreactor metagenome</name>
    <dbReference type="NCBI Taxonomy" id="1076179"/>
    <lineage>
        <taxon>unclassified sequences</taxon>
        <taxon>metagenomes</taxon>
        <taxon>ecological metagenomes</taxon>
    </lineage>
</organism>
<dbReference type="EMBL" id="VSSQ01001478">
    <property type="protein sequence ID" value="MPM08675.1"/>
    <property type="molecule type" value="Genomic_DNA"/>
</dbReference>
<protein>
    <submittedName>
        <fullName evidence="2">Uncharacterized protein</fullName>
    </submittedName>
</protein>
<sequence length="206" mass="23513">MFLLSLTLCLIVRFKKKNILPTLAFPFLLLIFYNGSLIMFAYYRGGFLPDQPGVIRLVSQYSHLSIGLSCGFYLLTYQSLYIFYVTRNPQGLAIQISGALMICAIFVILFINSCSKLDTNVYPVSMLHTACGFTVQNYEQVPKKIRAAYVSPKDESAEVLWLQAQRFSLFGAERIYSYPYEDDMFLIPVEDPQRGFPLCRSPKRCG</sequence>
<gene>
    <name evidence="2" type="ORF">SDC9_54989</name>
</gene>
<proteinExistence type="predicted"/>
<feature type="transmembrane region" description="Helical" evidence="1">
    <location>
        <begin position="64"/>
        <end position="86"/>
    </location>
</feature>
<accession>A0A644WXN5</accession>
<keyword evidence="1" id="KW-0812">Transmembrane</keyword>